<dbReference type="EMBL" id="CP013987">
    <property type="protein sequence ID" value="ALZ84520.1"/>
    <property type="molecule type" value="Genomic_DNA"/>
</dbReference>
<reference evidence="1 2" key="1">
    <citation type="submission" date="2016-01" db="EMBL/GenBank/DDBJ databases">
        <title>Annotation of Pseudomonas oryzihabitans USDA-ARS-USMARC-56511.</title>
        <authorList>
            <person name="Harhay G.P."/>
            <person name="Harhay D.M."/>
            <person name="Smith T.P.L."/>
            <person name="Bono J.L."/>
            <person name="Heaton M.P."/>
            <person name="Clawson M.L."/>
            <person name="Chitko-Mckown C.G."/>
            <person name="Capik S.F."/>
            <person name="DeDonder K.D."/>
            <person name="Apley M.D."/>
            <person name="Lubbers B.V."/>
            <person name="White B.J."/>
            <person name="Larson R.L."/>
        </authorList>
    </citation>
    <scope>NUCLEOTIDE SEQUENCE [LARGE SCALE GENOMIC DNA]</scope>
    <source>
        <strain evidence="1 2">USDA-ARS-USMARC-56511</strain>
    </source>
</reference>
<dbReference type="KEGG" id="por:APT59_10015"/>
<dbReference type="RefSeq" id="WP_059314711.1">
    <property type="nucleotide sequence ID" value="NZ_CP013987.1"/>
</dbReference>
<name>A0A0U4VZI0_9PSED</name>
<gene>
    <name evidence="1" type="ORF">APT59_10015</name>
</gene>
<accession>A0A0U4VZI0</accession>
<protein>
    <submittedName>
        <fullName evidence="1">Uncharacterized protein</fullName>
    </submittedName>
</protein>
<dbReference type="Proteomes" id="UP000064137">
    <property type="component" value="Chromosome"/>
</dbReference>
<dbReference type="OrthoDB" id="7007207at2"/>
<sequence length="235" mass="26197">MSYAIQLFNDQNALVLDGQNSLLHWLFTAQYTVGANTNKPIQVNWPQVVTSQQPPMVFQKLQAGAYGCGNFRQLGSPGNWTGMSISPDIVGSTQTYTYCVAVFMPPRSSGAWGVQMWDDQGGLILDAGYPQMVFQYATRTYRRDGPINQSGYNRTWYWTTTENFSVSANSYVLISNFTGYLLDGAGVGNVATYGYFRATTTVAQYYQNYDILGSPSGNDPYFNWPFIYAVPSHEA</sequence>
<organism evidence="1 2">
    <name type="scientific">Pseudomonas oryzihabitans</name>
    <dbReference type="NCBI Taxonomy" id="47885"/>
    <lineage>
        <taxon>Bacteria</taxon>
        <taxon>Pseudomonadati</taxon>
        <taxon>Pseudomonadota</taxon>
        <taxon>Gammaproteobacteria</taxon>
        <taxon>Pseudomonadales</taxon>
        <taxon>Pseudomonadaceae</taxon>
        <taxon>Pseudomonas</taxon>
    </lineage>
</organism>
<evidence type="ECO:0000313" key="1">
    <source>
        <dbReference type="EMBL" id="ALZ84520.1"/>
    </source>
</evidence>
<proteinExistence type="predicted"/>
<evidence type="ECO:0000313" key="2">
    <source>
        <dbReference type="Proteomes" id="UP000064137"/>
    </source>
</evidence>
<dbReference type="AlphaFoldDB" id="A0A0U4VZI0"/>